<dbReference type="InterPro" id="IPR016171">
    <property type="entry name" value="Vanillyl_alc_oxidase_C-sub2"/>
</dbReference>
<dbReference type="PROSITE" id="PS51387">
    <property type="entry name" value="FAD_PCMH"/>
    <property type="match status" value="1"/>
</dbReference>
<dbReference type="Gene3D" id="3.30.43.10">
    <property type="entry name" value="Uridine Diphospho-n-acetylenolpyruvylglucosamine Reductase, domain 2"/>
    <property type="match status" value="1"/>
</dbReference>
<dbReference type="InterPro" id="IPR016167">
    <property type="entry name" value="FAD-bd_PCMH_sub1"/>
</dbReference>
<dbReference type="InterPro" id="IPR016166">
    <property type="entry name" value="FAD-bd_PCMH"/>
</dbReference>
<dbReference type="GO" id="GO:1903457">
    <property type="term" value="P:lactate catabolic process"/>
    <property type="evidence" value="ECO:0007669"/>
    <property type="project" value="TreeGrafter"/>
</dbReference>
<evidence type="ECO:0000256" key="7">
    <source>
        <dbReference type="ARBA" id="ARBA00023002"/>
    </source>
</evidence>
<dbReference type="SUPFAM" id="SSF46548">
    <property type="entry name" value="alpha-helical ferredoxin"/>
    <property type="match status" value="1"/>
</dbReference>
<dbReference type="GO" id="GO:0004458">
    <property type="term" value="F:D-lactate dehydrogenase (cytochrome) activity"/>
    <property type="evidence" value="ECO:0007669"/>
    <property type="project" value="UniProtKB-EC"/>
</dbReference>
<evidence type="ECO:0000256" key="2">
    <source>
        <dbReference type="ARBA" id="ARBA00004173"/>
    </source>
</evidence>
<evidence type="ECO:0000256" key="10">
    <source>
        <dbReference type="SAM" id="MobiDB-lite"/>
    </source>
</evidence>
<evidence type="ECO:0000256" key="4">
    <source>
        <dbReference type="ARBA" id="ARBA00022630"/>
    </source>
</evidence>
<feature type="compositionally biased region" description="Low complexity" evidence="10">
    <location>
        <begin position="39"/>
        <end position="49"/>
    </location>
</feature>
<feature type="region of interest" description="Disordered" evidence="10">
    <location>
        <begin position="28"/>
        <end position="49"/>
    </location>
</feature>
<dbReference type="InterPro" id="IPR016164">
    <property type="entry name" value="FAD-linked_Oxase-like_C"/>
</dbReference>
<dbReference type="InterPro" id="IPR036318">
    <property type="entry name" value="FAD-bd_PCMH-like_sf"/>
</dbReference>
<feature type="domain" description="FAD-binding PCMH-type" evidence="12">
    <location>
        <begin position="115"/>
        <end position="359"/>
    </location>
</feature>
<dbReference type="EMBL" id="HBIJ01007940">
    <property type="protein sequence ID" value="CAE0364857.1"/>
    <property type="molecule type" value="Transcribed_RNA"/>
</dbReference>
<comment type="subcellular location">
    <subcellularLocation>
        <location evidence="2">Mitochondrion</location>
    </subcellularLocation>
</comment>
<dbReference type="Pfam" id="PF02913">
    <property type="entry name" value="FAD-oxidase_C"/>
    <property type="match status" value="1"/>
</dbReference>
<dbReference type="PANTHER" id="PTHR11748:SF111">
    <property type="entry name" value="D-LACTATE DEHYDROGENASE, MITOCHONDRIAL-RELATED"/>
    <property type="match status" value="1"/>
</dbReference>
<name>A0A7S3JVZ8_9STRA</name>
<dbReference type="InterPro" id="IPR006094">
    <property type="entry name" value="Oxid_FAD_bind_N"/>
</dbReference>
<comment type="cofactor">
    <cofactor evidence="1">
        <name>FAD</name>
        <dbReference type="ChEBI" id="CHEBI:57692"/>
    </cofactor>
</comment>
<evidence type="ECO:0000256" key="6">
    <source>
        <dbReference type="ARBA" id="ARBA00022946"/>
    </source>
</evidence>
<reference evidence="13" key="1">
    <citation type="submission" date="2021-01" db="EMBL/GenBank/DDBJ databases">
        <authorList>
            <person name="Corre E."/>
            <person name="Pelletier E."/>
            <person name="Niang G."/>
            <person name="Scheremetjew M."/>
            <person name="Finn R."/>
            <person name="Kale V."/>
            <person name="Holt S."/>
            <person name="Cochrane G."/>
            <person name="Meng A."/>
            <person name="Brown T."/>
            <person name="Cohen L."/>
        </authorList>
    </citation>
    <scope>NUCLEOTIDE SEQUENCE</scope>
    <source>
        <strain evidence="13">CCMP1510</strain>
    </source>
</reference>
<evidence type="ECO:0000256" key="5">
    <source>
        <dbReference type="ARBA" id="ARBA00022827"/>
    </source>
</evidence>
<dbReference type="PROSITE" id="PS51379">
    <property type="entry name" value="4FE4S_FER_2"/>
    <property type="match status" value="1"/>
</dbReference>
<dbReference type="Gene3D" id="3.30.70.2740">
    <property type="match status" value="1"/>
</dbReference>
<evidence type="ECO:0000313" key="13">
    <source>
        <dbReference type="EMBL" id="CAE0364857.1"/>
    </source>
</evidence>
<keyword evidence="8" id="KW-0496">Mitochondrion</keyword>
<keyword evidence="6" id="KW-0809">Transit peptide</keyword>
<feature type="domain" description="4Fe-4S ferredoxin-type" evidence="11">
    <location>
        <begin position="644"/>
        <end position="674"/>
    </location>
</feature>
<dbReference type="InterPro" id="IPR016169">
    <property type="entry name" value="FAD-bd_PCMH_sub2"/>
</dbReference>
<dbReference type="InterPro" id="IPR017900">
    <property type="entry name" value="4Fe4S_Fe_S_CS"/>
</dbReference>
<organism evidence="13">
    <name type="scientific">Aureoumbra lagunensis</name>
    <dbReference type="NCBI Taxonomy" id="44058"/>
    <lineage>
        <taxon>Eukaryota</taxon>
        <taxon>Sar</taxon>
        <taxon>Stramenopiles</taxon>
        <taxon>Ochrophyta</taxon>
        <taxon>Pelagophyceae</taxon>
        <taxon>Pelagomonadales</taxon>
        <taxon>Aureoumbra</taxon>
    </lineage>
</organism>
<gene>
    <name evidence="13" type="ORF">ALAG00032_LOCUS5599</name>
</gene>
<evidence type="ECO:0000256" key="1">
    <source>
        <dbReference type="ARBA" id="ARBA00001974"/>
    </source>
</evidence>
<accession>A0A7S3JVZ8</accession>
<sequence>MLATKGMLFKAQRRYIVVSSCVRRKSARPLLDEEPAPRRMPSMPSMPRTSENATVYGQNVGEAPEKFVNQDGMRIDDGRYKAFREEAVQEGYVSADRVFTDPVRTFAYGTDASFYRLVPKVVMKIETEEEVRKLLPLAKKHNTPVTFRAAGTSLSGQAVTDSILLKLSHTGKNWRRHAISNNGKVITVEPGLIGGEVNRLLGGYARRKNEPVRYRLGPDPASIDSCMIGGIVNNNSSGMCCGVAQNTYHTLRDIRVVFANGTMLDTSDPESRRLFEHESAFGKELCLGVSALAREVQKDADLSALIRRKFEIKCTTGYSINALVDVSPAEPIEIIKKLMVGSEGTLGFVSRATYNTVEDFPFKASTFVLYPSFHEAGRATAILKKTGCTDAIEIFDRAALTEAEKCPDMCSLTPGLVDCPDETAGLLIECRGATREILDERIASAVAALKHSGIHALKPSTHRGCPKPETLDNFPFRFEARESNVFWDMRKGLIPKVGAQRARGTSMLIEDVACPVDKLADMSVDLIDMFRRHGYNDASVFGHAMEGNMHLVFSQGFRNAADLEQFSNMMQDMCEIVALRYGGSLKGEHGTGRNVAPFVEMEWGAKAYALMWRIKTLFDPDFLLNPGVLLNHDMHVHKKNLKPSPLAHDLVDHCIECGFCESNCPSRDAALTPRQRITVWREINRLARLEVDGAISSTDQERLHAMRKEYEYAGLDMCAADGMCQEKCPVKINTGELVKTIREEKLRTASPMTNRIANTIARNFYWFDTLIPPLLTTVSLAHRVLGNSIMSAIAGLAHRVGGGLIPLWNPYLPSGAKRLPELKSTSSKVNESESRIETKQKFGNKVVYLPSCVTRVMGPTASDPEQASVPERFISLARKAGVEVVYPPNIRSQCCGIMFHSRGCVDASKAKVAELEKELLIASENGRHPIVCDTSPCLKHLKDNISDPLLKFSLYEPIDFVSTFLTDKLEFQKTKQAVAVHVPCSSKKLKLENQFESLVAKCAEDVVPTGVPCCGMAGDRGFRYPELTGGALQHLNLPSQIKDAYSTSRTCECSLSQHSDVHFRSVLHLLDDSARPKSSSSSSH</sequence>
<keyword evidence="5" id="KW-0274">FAD</keyword>
<dbReference type="PANTHER" id="PTHR11748">
    <property type="entry name" value="D-LACTATE DEHYDROGENASE"/>
    <property type="match status" value="1"/>
</dbReference>
<dbReference type="Pfam" id="PF13183">
    <property type="entry name" value="Fer4_8"/>
    <property type="match status" value="1"/>
</dbReference>
<dbReference type="GO" id="GO:0008720">
    <property type="term" value="F:D-lactate dehydrogenase (NAD+) activity"/>
    <property type="evidence" value="ECO:0007669"/>
    <property type="project" value="TreeGrafter"/>
</dbReference>
<dbReference type="GO" id="GO:0005739">
    <property type="term" value="C:mitochondrion"/>
    <property type="evidence" value="ECO:0007669"/>
    <property type="project" value="UniProtKB-SubCell"/>
</dbReference>
<dbReference type="PROSITE" id="PS00198">
    <property type="entry name" value="4FE4S_FER_1"/>
    <property type="match status" value="1"/>
</dbReference>
<protein>
    <recommendedName>
        <fullName evidence="9">D-lactate dehydrogenase (cytochrome)</fullName>
        <ecNumber evidence="9">1.1.2.4</ecNumber>
    </recommendedName>
</protein>
<keyword evidence="7" id="KW-0560">Oxidoreductase</keyword>
<dbReference type="Gene3D" id="1.10.45.10">
    <property type="entry name" value="Vanillyl-alcohol Oxidase, Chain A, domain 4"/>
    <property type="match status" value="1"/>
</dbReference>
<keyword evidence="4" id="KW-0285">Flavoprotein</keyword>
<dbReference type="SUPFAM" id="SSF55103">
    <property type="entry name" value="FAD-linked oxidases, C-terminal domain"/>
    <property type="match status" value="1"/>
</dbReference>
<dbReference type="GO" id="GO:0071949">
    <property type="term" value="F:FAD binding"/>
    <property type="evidence" value="ECO:0007669"/>
    <property type="project" value="InterPro"/>
</dbReference>
<dbReference type="Gene3D" id="1.10.1060.10">
    <property type="entry name" value="Alpha-helical ferredoxin"/>
    <property type="match status" value="1"/>
</dbReference>
<proteinExistence type="inferred from homology"/>
<dbReference type="InterPro" id="IPR004113">
    <property type="entry name" value="FAD-bd_oxidored_4_C"/>
</dbReference>
<evidence type="ECO:0000259" key="11">
    <source>
        <dbReference type="PROSITE" id="PS51379"/>
    </source>
</evidence>
<dbReference type="SUPFAM" id="SSF56176">
    <property type="entry name" value="FAD-binding/transporter-associated domain-like"/>
    <property type="match status" value="1"/>
</dbReference>
<evidence type="ECO:0000259" key="12">
    <source>
        <dbReference type="PROSITE" id="PS51387"/>
    </source>
</evidence>
<comment type="similarity">
    <text evidence="3">Belongs to the FAD-binding oxidoreductase/transferase type 4 family.</text>
</comment>
<dbReference type="Gene3D" id="3.30.465.10">
    <property type="match status" value="1"/>
</dbReference>
<evidence type="ECO:0000256" key="9">
    <source>
        <dbReference type="ARBA" id="ARBA00038897"/>
    </source>
</evidence>
<evidence type="ECO:0000256" key="8">
    <source>
        <dbReference type="ARBA" id="ARBA00023128"/>
    </source>
</evidence>
<evidence type="ECO:0000256" key="3">
    <source>
        <dbReference type="ARBA" id="ARBA00008000"/>
    </source>
</evidence>
<dbReference type="Pfam" id="PF01565">
    <property type="entry name" value="FAD_binding_4"/>
    <property type="match status" value="1"/>
</dbReference>
<dbReference type="AlphaFoldDB" id="A0A7S3JVZ8"/>
<dbReference type="InterPro" id="IPR017896">
    <property type="entry name" value="4Fe4S_Fe-S-bd"/>
</dbReference>
<dbReference type="InterPro" id="IPR009051">
    <property type="entry name" value="Helical_ferredxn"/>
</dbReference>
<dbReference type="GO" id="GO:0051536">
    <property type="term" value="F:iron-sulfur cluster binding"/>
    <property type="evidence" value="ECO:0007669"/>
    <property type="project" value="InterPro"/>
</dbReference>
<dbReference type="EC" id="1.1.2.4" evidence="9"/>